<dbReference type="AlphaFoldDB" id="C4J2I2"/>
<name>C4J2I2_MAIZE</name>
<proteinExistence type="evidence at transcript level"/>
<organism evidence="2">
    <name type="scientific">Zea mays</name>
    <name type="common">Maize</name>
    <dbReference type="NCBI Taxonomy" id="4577"/>
    <lineage>
        <taxon>Eukaryota</taxon>
        <taxon>Viridiplantae</taxon>
        <taxon>Streptophyta</taxon>
        <taxon>Embryophyta</taxon>
        <taxon>Tracheophyta</taxon>
        <taxon>Spermatophyta</taxon>
        <taxon>Magnoliopsida</taxon>
        <taxon>Liliopsida</taxon>
        <taxon>Poales</taxon>
        <taxon>Poaceae</taxon>
        <taxon>PACMAD clade</taxon>
        <taxon>Panicoideae</taxon>
        <taxon>Andropogonodae</taxon>
        <taxon>Andropogoneae</taxon>
        <taxon>Tripsacinae</taxon>
        <taxon>Zea</taxon>
    </lineage>
</organism>
<evidence type="ECO:0000313" key="2">
    <source>
        <dbReference type="EMBL" id="ACR35382.1"/>
    </source>
</evidence>
<sequence>MELPQRRRRPPPRLPLRRRGRCTSSCAPPILGPSRCTRGVTILSAPCLIISAPAGMAAICGCSTRGGSSRRRPPSPSSISRRIPHFTFWRASGPPSILTRGNSRRTSPAPPPPPPPPRSPSRPGSPPPRSPSTNSSGSSSSAPTAPTWGFAPIAPLLTKIGLRPTTPLSTWTSSSRRAPP</sequence>
<feature type="compositionally biased region" description="Low complexity" evidence="1">
    <location>
        <begin position="131"/>
        <end position="146"/>
    </location>
</feature>
<dbReference type="EMBL" id="BT085029">
    <property type="protein sequence ID" value="ACR35382.1"/>
    <property type="molecule type" value="mRNA"/>
</dbReference>
<feature type="region of interest" description="Disordered" evidence="1">
    <location>
        <begin position="161"/>
        <end position="180"/>
    </location>
</feature>
<accession>C4J2I2</accession>
<feature type="region of interest" description="Disordered" evidence="1">
    <location>
        <begin position="1"/>
        <end position="21"/>
    </location>
</feature>
<feature type="compositionally biased region" description="Pro residues" evidence="1">
    <location>
        <begin position="108"/>
        <end position="130"/>
    </location>
</feature>
<feature type="region of interest" description="Disordered" evidence="1">
    <location>
        <begin position="63"/>
        <end position="149"/>
    </location>
</feature>
<evidence type="ECO:0000256" key="1">
    <source>
        <dbReference type="SAM" id="MobiDB-lite"/>
    </source>
</evidence>
<protein>
    <submittedName>
        <fullName evidence="2">Uncharacterized protein</fullName>
    </submittedName>
</protein>
<feature type="compositionally biased region" description="Low complexity" evidence="1">
    <location>
        <begin position="162"/>
        <end position="180"/>
    </location>
</feature>
<reference evidence="2" key="1">
    <citation type="journal article" date="2009" name="PLoS Genet.">
        <title>Sequencing, mapping, and analysis of 27,455 maize full-length cDNAs.</title>
        <authorList>
            <person name="Soderlund C."/>
            <person name="Descour A."/>
            <person name="Kudrna D."/>
            <person name="Bomhoff M."/>
            <person name="Boyd L."/>
            <person name="Currie J."/>
            <person name="Angelova A."/>
            <person name="Collura K."/>
            <person name="Wissotski M."/>
            <person name="Ashley E."/>
            <person name="Morrow D."/>
            <person name="Fernandes J."/>
            <person name="Walbot V."/>
            <person name="Yu Y."/>
        </authorList>
    </citation>
    <scope>NUCLEOTIDE SEQUENCE</scope>
    <source>
        <strain evidence="2">B73</strain>
    </source>
</reference>